<keyword evidence="1" id="KW-0472">Membrane</keyword>
<name>A0A8J7MHB8_9BACT</name>
<feature type="transmembrane region" description="Helical" evidence="1">
    <location>
        <begin position="12"/>
        <end position="30"/>
    </location>
</feature>
<accession>A0A8J7MHB8</accession>
<comment type="caution">
    <text evidence="2">The sequence shown here is derived from an EMBL/GenBank/DDBJ whole genome shotgun (WGS) entry which is preliminary data.</text>
</comment>
<organism evidence="2 3">
    <name type="scientific">Persicirhabdus sediminis</name>
    <dbReference type="NCBI Taxonomy" id="454144"/>
    <lineage>
        <taxon>Bacteria</taxon>
        <taxon>Pseudomonadati</taxon>
        <taxon>Verrucomicrobiota</taxon>
        <taxon>Verrucomicrobiia</taxon>
        <taxon>Verrucomicrobiales</taxon>
        <taxon>Verrucomicrobiaceae</taxon>
        <taxon>Persicirhabdus</taxon>
    </lineage>
</organism>
<dbReference type="Proteomes" id="UP000624703">
    <property type="component" value="Unassembled WGS sequence"/>
</dbReference>
<keyword evidence="1" id="KW-1133">Transmembrane helix</keyword>
<evidence type="ECO:0000313" key="2">
    <source>
        <dbReference type="EMBL" id="MBK1792833.1"/>
    </source>
</evidence>
<dbReference type="RefSeq" id="WP_200312838.1">
    <property type="nucleotide sequence ID" value="NZ_JAENIM010000047.1"/>
</dbReference>
<gene>
    <name evidence="2" type="ORF">JIN82_16835</name>
</gene>
<keyword evidence="1" id="KW-0812">Transmembrane</keyword>
<sequence length="80" mass="9395">MINLTLEQFSLYAVILSCAVIFLGGTIRRLRHRQLRRSRRRKFIRCRICGLAYTDYSAARDPECPHCGRLNDRGRTRRLG</sequence>
<keyword evidence="3" id="KW-1185">Reference proteome</keyword>
<evidence type="ECO:0000256" key="1">
    <source>
        <dbReference type="SAM" id="Phobius"/>
    </source>
</evidence>
<reference evidence="2" key="1">
    <citation type="submission" date="2021-01" db="EMBL/GenBank/DDBJ databases">
        <title>Modified the classification status of verrucomicrobia.</title>
        <authorList>
            <person name="Feng X."/>
        </authorList>
    </citation>
    <scope>NUCLEOTIDE SEQUENCE</scope>
    <source>
        <strain evidence="2">_KCTC 22039</strain>
    </source>
</reference>
<protein>
    <recommendedName>
        <fullName evidence="4">Hydrogenase nickel incorporation protein HypA</fullName>
    </recommendedName>
</protein>
<dbReference type="EMBL" id="JAENIM010000047">
    <property type="protein sequence ID" value="MBK1792833.1"/>
    <property type="molecule type" value="Genomic_DNA"/>
</dbReference>
<evidence type="ECO:0000313" key="3">
    <source>
        <dbReference type="Proteomes" id="UP000624703"/>
    </source>
</evidence>
<proteinExistence type="predicted"/>
<dbReference type="AlphaFoldDB" id="A0A8J7MHB8"/>
<evidence type="ECO:0008006" key="4">
    <source>
        <dbReference type="Google" id="ProtNLM"/>
    </source>
</evidence>